<accession>A0A8S5R8G5</accession>
<sequence>MSDYSYSIHKYLFVERLVLIVLRLQNCTYLYLMPS</sequence>
<organism evidence="1">
    <name type="scientific">virus sp. ct8MV80</name>
    <dbReference type="NCBI Taxonomy" id="2826793"/>
    <lineage>
        <taxon>Viruses</taxon>
    </lineage>
</organism>
<dbReference type="EMBL" id="BK015835">
    <property type="protein sequence ID" value="DAE27317.1"/>
    <property type="molecule type" value="Genomic_DNA"/>
</dbReference>
<proteinExistence type="predicted"/>
<evidence type="ECO:0000313" key="1">
    <source>
        <dbReference type="EMBL" id="DAE27317.1"/>
    </source>
</evidence>
<reference evidence="1" key="1">
    <citation type="journal article" date="2021" name="Proc. Natl. Acad. Sci. U.S.A.">
        <title>A Catalog of Tens of Thousands of Viruses from Human Metagenomes Reveals Hidden Associations with Chronic Diseases.</title>
        <authorList>
            <person name="Tisza M.J."/>
            <person name="Buck C.B."/>
        </authorList>
    </citation>
    <scope>NUCLEOTIDE SEQUENCE</scope>
    <source>
        <strain evidence="1">Ct8MV80</strain>
    </source>
</reference>
<protein>
    <submittedName>
        <fullName evidence="1">Uncharacterized protein</fullName>
    </submittedName>
</protein>
<name>A0A8S5R8G5_9VIRU</name>